<evidence type="ECO:0000256" key="2">
    <source>
        <dbReference type="SAM" id="SignalP"/>
    </source>
</evidence>
<sequence length="197" mass="22814">MMNFKIRFLLMLSLLAAQCTPMKVDVTPKRIIGPLPEEHYGGRWDNFLIFAIIFLVLFVITLACYVINKTWSGFFEPDQGASPEELRRFQQQEQEANREFYQTFPMITIIILTSILFREALSLYIFDLSDPTKNPFRTTRIYSISVLMNCIPVTVFLIYKLRSKIAEFVQTDTFRTFKNVLIGFAVTSVVFATYAVG</sequence>
<evidence type="ECO:0008006" key="5">
    <source>
        <dbReference type="Google" id="ProtNLM"/>
    </source>
</evidence>
<protein>
    <recommendedName>
        <fullName evidence="5">Amino acid transporter transmembrane domain-containing protein</fullName>
    </recommendedName>
</protein>
<feature type="transmembrane region" description="Helical" evidence="1">
    <location>
        <begin position="141"/>
        <end position="159"/>
    </location>
</feature>
<evidence type="ECO:0000256" key="1">
    <source>
        <dbReference type="SAM" id="Phobius"/>
    </source>
</evidence>
<comment type="caution">
    <text evidence="3">The sequence shown here is derived from an EMBL/GenBank/DDBJ whole genome shotgun (WGS) entry which is preliminary data.</text>
</comment>
<dbReference type="Proteomes" id="UP000230233">
    <property type="component" value="Chromosome X"/>
</dbReference>
<feature type="transmembrane region" description="Helical" evidence="1">
    <location>
        <begin position="104"/>
        <end position="126"/>
    </location>
</feature>
<feature type="chain" id="PRO_5013633539" description="Amino acid transporter transmembrane domain-containing protein" evidence="2">
    <location>
        <begin position="20"/>
        <end position="197"/>
    </location>
</feature>
<keyword evidence="2" id="KW-0732">Signal</keyword>
<dbReference type="AlphaFoldDB" id="A0A2G5ST32"/>
<organism evidence="3 4">
    <name type="scientific">Caenorhabditis nigoni</name>
    <dbReference type="NCBI Taxonomy" id="1611254"/>
    <lineage>
        <taxon>Eukaryota</taxon>
        <taxon>Metazoa</taxon>
        <taxon>Ecdysozoa</taxon>
        <taxon>Nematoda</taxon>
        <taxon>Chromadorea</taxon>
        <taxon>Rhabditida</taxon>
        <taxon>Rhabditina</taxon>
        <taxon>Rhabditomorpha</taxon>
        <taxon>Rhabditoidea</taxon>
        <taxon>Rhabditidae</taxon>
        <taxon>Peloderinae</taxon>
        <taxon>Caenorhabditis</taxon>
    </lineage>
</organism>
<evidence type="ECO:0000313" key="3">
    <source>
        <dbReference type="EMBL" id="PIC18073.1"/>
    </source>
</evidence>
<name>A0A2G5ST32_9PELO</name>
<evidence type="ECO:0000313" key="4">
    <source>
        <dbReference type="Proteomes" id="UP000230233"/>
    </source>
</evidence>
<keyword evidence="1" id="KW-1133">Transmembrane helix</keyword>
<keyword evidence="4" id="KW-1185">Reference proteome</keyword>
<feature type="transmembrane region" description="Helical" evidence="1">
    <location>
        <begin position="47"/>
        <end position="67"/>
    </location>
</feature>
<keyword evidence="1" id="KW-0472">Membrane</keyword>
<feature type="transmembrane region" description="Helical" evidence="1">
    <location>
        <begin position="180"/>
        <end position="196"/>
    </location>
</feature>
<proteinExistence type="predicted"/>
<dbReference type="OrthoDB" id="10313147at2759"/>
<accession>A0A2G5ST32</accession>
<feature type="signal peptide" evidence="2">
    <location>
        <begin position="1"/>
        <end position="19"/>
    </location>
</feature>
<keyword evidence="1" id="KW-0812">Transmembrane</keyword>
<gene>
    <name evidence="3" type="primary">Cnig_chr_X.g24098</name>
    <name evidence="3" type="ORF">B9Z55_024098</name>
</gene>
<dbReference type="EMBL" id="PDUG01000006">
    <property type="protein sequence ID" value="PIC18073.1"/>
    <property type="molecule type" value="Genomic_DNA"/>
</dbReference>
<reference evidence="4" key="1">
    <citation type="submission" date="2017-10" db="EMBL/GenBank/DDBJ databases">
        <title>Rapid genome shrinkage in a self-fertile nematode reveals novel sperm competition proteins.</title>
        <authorList>
            <person name="Yin D."/>
            <person name="Schwarz E.M."/>
            <person name="Thomas C.G."/>
            <person name="Felde R.L."/>
            <person name="Korf I.F."/>
            <person name="Cutter A.D."/>
            <person name="Schartner C.M."/>
            <person name="Ralston E.J."/>
            <person name="Meyer B.J."/>
            <person name="Haag E.S."/>
        </authorList>
    </citation>
    <scope>NUCLEOTIDE SEQUENCE [LARGE SCALE GENOMIC DNA]</scope>
    <source>
        <strain evidence="4">JU1422</strain>
    </source>
</reference>